<evidence type="ECO:0000313" key="5">
    <source>
        <dbReference type="Proteomes" id="UP001499942"/>
    </source>
</evidence>
<feature type="region of interest" description="Disordered" evidence="1">
    <location>
        <begin position="262"/>
        <end position="286"/>
    </location>
</feature>
<keyword evidence="2" id="KW-1133">Transmembrane helix</keyword>
<keyword evidence="5" id="KW-1185">Reference proteome</keyword>
<feature type="transmembrane region" description="Helical" evidence="2">
    <location>
        <begin position="213"/>
        <end position="238"/>
    </location>
</feature>
<organism evidence="4 5">
    <name type="scientific">Streptomyces gobitricini</name>
    <dbReference type="NCBI Taxonomy" id="68211"/>
    <lineage>
        <taxon>Bacteria</taxon>
        <taxon>Bacillati</taxon>
        <taxon>Actinomycetota</taxon>
        <taxon>Actinomycetes</taxon>
        <taxon>Kitasatosporales</taxon>
        <taxon>Streptomycetaceae</taxon>
        <taxon>Streptomyces</taxon>
    </lineage>
</organism>
<name>A0ABP5YY32_9ACTN</name>
<evidence type="ECO:0000313" key="4">
    <source>
        <dbReference type="EMBL" id="GAA2487402.1"/>
    </source>
</evidence>
<feature type="domain" description="Putative sensor" evidence="3">
    <location>
        <begin position="55"/>
        <end position="247"/>
    </location>
</feature>
<dbReference type="InterPro" id="IPR025828">
    <property type="entry name" value="Put_sensor_dom"/>
</dbReference>
<feature type="transmembrane region" description="Helical" evidence="2">
    <location>
        <begin position="144"/>
        <end position="168"/>
    </location>
</feature>
<dbReference type="Proteomes" id="UP001499942">
    <property type="component" value="Unassembled WGS sequence"/>
</dbReference>
<comment type="caution">
    <text evidence="4">The sequence shown here is derived from an EMBL/GenBank/DDBJ whole genome shotgun (WGS) entry which is preliminary data.</text>
</comment>
<keyword evidence="2" id="KW-0812">Transmembrane</keyword>
<proteinExistence type="predicted"/>
<feature type="transmembrane region" description="Helical" evidence="2">
    <location>
        <begin position="52"/>
        <end position="73"/>
    </location>
</feature>
<keyword evidence="2" id="KW-0472">Membrane</keyword>
<gene>
    <name evidence="4" type="ORF">GCM10010393_18370</name>
</gene>
<feature type="compositionally biased region" description="Pro residues" evidence="1">
    <location>
        <begin position="266"/>
        <end position="275"/>
    </location>
</feature>
<evidence type="ECO:0000256" key="2">
    <source>
        <dbReference type="SAM" id="Phobius"/>
    </source>
</evidence>
<dbReference type="EMBL" id="BAAASR010000010">
    <property type="protein sequence ID" value="GAA2487402.1"/>
    <property type="molecule type" value="Genomic_DNA"/>
</dbReference>
<reference evidence="5" key="1">
    <citation type="journal article" date="2019" name="Int. J. Syst. Evol. Microbiol.">
        <title>The Global Catalogue of Microorganisms (GCM) 10K type strain sequencing project: providing services to taxonomists for standard genome sequencing and annotation.</title>
        <authorList>
            <consortium name="The Broad Institute Genomics Platform"/>
            <consortium name="The Broad Institute Genome Sequencing Center for Infectious Disease"/>
            <person name="Wu L."/>
            <person name="Ma J."/>
        </authorList>
    </citation>
    <scope>NUCLEOTIDE SEQUENCE [LARGE SCALE GENOMIC DNA]</scope>
    <source>
        <strain evidence="5">JCM 5062</strain>
    </source>
</reference>
<evidence type="ECO:0000259" key="3">
    <source>
        <dbReference type="Pfam" id="PF13796"/>
    </source>
</evidence>
<protein>
    <recommendedName>
        <fullName evidence="3">Putative sensor domain-containing protein</fullName>
    </recommendedName>
</protein>
<dbReference type="Pfam" id="PF13796">
    <property type="entry name" value="Sensor"/>
    <property type="match status" value="1"/>
</dbReference>
<accession>A0ABP5YY32</accession>
<sequence>MTPRGAPDGPSPSAVPIPSLVASLAASLLPARRLPRHGNPLRMLLSPAPWRATGYLAGYVVAGSAFFAVATAAVLVGIVFSQLTVTLALTVGSVWVVRCCAQVERGRALLIDVPIPYAYQEVTEAGFVGHLKARCTDPVFYRDCCYLILLHPFLLLLDALTLAIWLPLLAGVSLPLWFWAVDCRQADGSFADGVRLGRSDGTGPGIWIDTWPAALIASAAFLVLAMYASYAVVAAARLHLTVAHTLLRPPPDPLAEAKHVLAAPGPLSPTPPRPVTGPTAHGGHRT</sequence>
<evidence type="ECO:0000256" key="1">
    <source>
        <dbReference type="SAM" id="MobiDB-lite"/>
    </source>
</evidence>
<feature type="transmembrane region" description="Helical" evidence="2">
    <location>
        <begin position="79"/>
        <end position="97"/>
    </location>
</feature>